<accession>A0A0S4JAD7</accession>
<dbReference type="Gene3D" id="3.40.50.720">
    <property type="entry name" value="NAD(P)-binding Rossmann-like Domain"/>
    <property type="match status" value="1"/>
</dbReference>
<name>A0A0S4JAD7_BODSA</name>
<evidence type="ECO:0000256" key="2">
    <source>
        <dbReference type="ARBA" id="ARBA00023002"/>
    </source>
</evidence>
<dbReference type="GO" id="GO:0048038">
    <property type="term" value="F:quinone binding"/>
    <property type="evidence" value="ECO:0007669"/>
    <property type="project" value="TreeGrafter"/>
</dbReference>
<evidence type="ECO:0000256" key="1">
    <source>
        <dbReference type="ARBA" id="ARBA00006484"/>
    </source>
</evidence>
<comment type="similarity">
    <text evidence="1">Belongs to the short-chain dehydrogenases/reductases (SDR) family.</text>
</comment>
<gene>
    <name evidence="3" type="ORF">BSAL_91050</name>
</gene>
<protein>
    <submittedName>
        <fullName evidence="3">3-oxoacyl-(Acyl-carrier protein) reductase, putative</fullName>
    </submittedName>
</protein>
<dbReference type="VEuPathDB" id="TriTrypDB:BSAL_91050"/>
<dbReference type="PRINTS" id="PR00081">
    <property type="entry name" value="GDHRDH"/>
</dbReference>
<proteinExistence type="inferred from homology"/>
<dbReference type="PRINTS" id="PR00080">
    <property type="entry name" value="SDRFAMILY"/>
</dbReference>
<dbReference type="OrthoDB" id="1393670at2759"/>
<evidence type="ECO:0000313" key="4">
    <source>
        <dbReference type="Proteomes" id="UP000051952"/>
    </source>
</evidence>
<dbReference type="OMA" id="PISCRIG"/>
<dbReference type="InterPro" id="IPR020904">
    <property type="entry name" value="Sc_DH/Rdtase_CS"/>
</dbReference>
<organism evidence="3 4">
    <name type="scientific">Bodo saltans</name>
    <name type="common">Flagellated protozoan</name>
    <dbReference type="NCBI Taxonomy" id="75058"/>
    <lineage>
        <taxon>Eukaryota</taxon>
        <taxon>Discoba</taxon>
        <taxon>Euglenozoa</taxon>
        <taxon>Kinetoplastea</taxon>
        <taxon>Metakinetoplastina</taxon>
        <taxon>Eubodonida</taxon>
        <taxon>Bodonidae</taxon>
        <taxon>Bodo</taxon>
    </lineage>
</organism>
<evidence type="ECO:0000313" key="3">
    <source>
        <dbReference type="EMBL" id="CUG85908.1"/>
    </source>
</evidence>
<keyword evidence="4" id="KW-1185">Reference proteome</keyword>
<dbReference type="EMBL" id="CYKH01001210">
    <property type="protein sequence ID" value="CUG85908.1"/>
    <property type="molecule type" value="Genomic_DNA"/>
</dbReference>
<dbReference type="GO" id="GO:0016616">
    <property type="term" value="F:oxidoreductase activity, acting on the CH-OH group of donors, NAD or NADP as acceptor"/>
    <property type="evidence" value="ECO:0007669"/>
    <property type="project" value="TreeGrafter"/>
</dbReference>
<sequence length="227" mass="23919">MRDVGMTVVGVSRRQPAVPSPIDAPPPLGESAGAFHFYPVDLTDDTKTMDMVKRVSETHGPISLLIHAAGLNRNSLLLRSGRDTIEEVLNTNLTSPLLLTKHALRDGGLMKAKDPACVIFVGSTVGVYGNPGQVGYAASKGALDSICKSLAKEYSAKTGVRFNVIAPGLIEGPGMGASLRPEDQKQWADASCIRRLVTTDEVADGVLFLASNSGINGHTLVVDGGRQ</sequence>
<dbReference type="CDD" id="cd05233">
    <property type="entry name" value="SDR_c"/>
    <property type="match status" value="1"/>
</dbReference>
<dbReference type="PANTHER" id="PTHR42760">
    <property type="entry name" value="SHORT-CHAIN DEHYDROGENASES/REDUCTASES FAMILY MEMBER"/>
    <property type="match status" value="1"/>
</dbReference>
<dbReference type="Proteomes" id="UP000051952">
    <property type="component" value="Unassembled WGS sequence"/>
</dbReference>
<dbReference type="AlphaFoldDB" id="A0A0S4JAD7"/>
<reference evidence="4" key="1">
    <citation type="submission" date="2015-09" db="EMBL/GenBank/DDBJ databases">
        <authorList>
            <consortium name="Pathogen Informatics"/>
        </authorList>
    </citation>
    <scope>NUCLEOTIDE SEQUENCE [LARGE SCALE GENOMIC DNA]</scope>
    <source>
        <strain evidence="4">Lake Konstanz</strain>
    </source>
</reference>
<keyword evidence="2" id="KW-0560">Oxidoreductase</keyword>
<dbReference type="PROSITE" id="PS00061">
    <property type="entry name" value="ADH_SHORT"/>
    <property type="match status" value="1"/>
</dbReference>
<dbReference type="PANTHER" id="PTHR42760:SF133">
    <property type="entry name" value="3-OXOACYL-[ACYL-CARRIER-PROTEIN] REDUCTASE"/>
    <property type="match status" value="1"/>
</dbReference>
<dbReference type="InterPro" id="IPR036291">
    <property type="entry name" value="NAD(P)-bd_dom_sf"/>
</dbReference>
<dbReference type="InterPro" id="IPR002347">
    <property type="entry name" value="SDR_fam"/>
</dbReference>
<dbReference type="Pfam" id="PF13561">
    <property type="entry name" value="adh_short_C2"/>
    <property type="match status" value="1"/>
</dbReference>
<dbReference type="SUPFAM" id="SSF51735">
    <property type="entry name" value="NAD(P)-binding Rossmann-fold domains"/>
    <property type="match status" value="1"/>
</dbReference>
<dbReference type="GO" id="GO:0006633">
    <property type="term" value="P:fatty acid biosynthetic process"/>
    <property type="evidence" value="ECO:0007669"/>
    <property type="project" value="TreeGrafter"/>
</dbReference>